<accession>A0AA39X7M6</accession>
<reference evidence="1" key="1">
    <citation type="submission" date="2023-06" db="EMBL/GenBank/DDBJ databases">
        <title>Genome-scale phylogeny and comparative genomics of the fungal order Sordariales.</title>
        <authorList>
            <consortium name="Lawrence Berkeley National Laboratory"/>
            <person name="Hensen N."/>
            <person name="Bonometti L."/>
            <person name="Westerberg I."/>
            <person name="Brannstrom I.O."/>
            <person name="Guillou S."/>
            <person name="Cros-Aarteil S."/>
            <person name="Calhoun S."/>
            <person name="Haridas S."/>
            <person name="Kuo A."/>
            <person name="Mondo S."/>
            <person name="Pangilinan J."/>
            <person name="Riley R."/>
            <person name="LaButti K."/>
            <person name="Andreopoulos B."/>
            <person name="Lipzen A."/>
            <person name="Chen C."/>
            <person name="Yanf M."/>
            <person name="Daum C."/>
            <person name="Ng V."/>
            <person name="Clum A."/>
            <person name="Steindorff A."/>
            <person name="Ohm R."/>
            <person name="Martin F."/>
            <person name="Silar P."/>
            <person name="Natvig D."/>
            <person name="Lalanne C."/>
            <person name="Gautier V."/>
            <person name="Ament-velasquez S.L."/>
            <person name="Kruys A."/>
            <person name="Hutchinson M.I."/>
            <person name="Powell A.J."/>
            <person name="Barry K."/>
            <person name="Miller A.N."/>
            <person name="Grigoriev I.V."/>
            <person name="Debuchy R."/>
            <person name="Gladieux P."/>
            <person name="Thoren M.H."/>
            <person name="Johannesson H."/>
        </authorList>
    </citation>
    <scope>NUCLEOTIDE SEQUENCE</scope>
    <source>
        <strain evidence="1">SMH3391-2</strain>
    </source>
</reference>
<keyword evidence="2" id="KW-1185">Reference proteome</keyword>
<proteinExistence type="predicted"/>
<organism evidence="1 2">
    <name type="scientific">Bombardia bombarda</name>
    <dbReference type="NCBI Taxonomy" id="252184"/>
    <lineage>
        <taxon>Eukaryota</taxon>
        <taxon>Fungi</taxon>
        <taxon>Dikarya</taxon>
        <taxon>Ascomycota</taxon>
        <taxon>Pezizomycotina</taxon>
        <taxon>Sordariomycetes</taxon>
        <taxon>Sordariomycetidae</taxon>
        <taxon>Sordariales</taxon>
        <taxon>Lasiosphaeriaceae</taxon>
        <taxon>Bombardia</taxon>
    </lineage>
</organism>
<name>A0AA39X7M6_9PEZI</name>
<sequence length="329" mass="38178">MSDPITVDRLLQEHPTNPVHNPKYVTQSDKAWAQRYPAIRNLIVHTIIDEDNWTTANFDRAFLPLDSDDTILRASVEARRPNDRPWRLECEADCELWFHTEISNVVLAAWNQYPRVTQSSHIKPPRENNISEEVDSMYCVKDGQTKTVLAIGEMKRNLIKPRYWQAGNISSSSNQEKLSKELRGYAAKYQCPQVYCFDGETLLLLQFQATREADIEDANCRVDCWVIPRENSYTTFREALYRLLVQGLRRLQGNRAQQHPTLGGFTSPLRQFYNGRPAWRTGDGRLSAEHPEGYYRVVDVYTGAMKWVHEEDPDFAVWETDSGLWEYQG</sequence>
<dbReference type="AlphaFoldDB" id="A0AA39X7M6"/>
<dbReference type="Proteomes" id="UP001174934">
    <property type="component" value="Unassembled WGS sequence"/>
</dbReference>
<dbReference type="EMBL" id="JAULSR010000002">
    <property type="protein sequence ID" value="KAK0628675.1"/>
    <property type="molecule type" value="Genomic_DNA"/>
</dbReference>
<comment type="caution">
    <text evidence="1">The sequence shown here is derived from an EMBL/GenBank/DDBJ whole genome shotgun (WGS) entry which is preliminary data.</text>
</comment>
<gene>
    <name evidence="1" type="ORF">B0T17DRAFT_489356</name>
</gene>
<evidence type="ECO:0000313" key="2">
    <source>
        <dbReference type="Proteomes" id="UP001174934"/>
    </source>
</evidence>
<protein>
    <submittedName>
        <fullName evidence="1">Uncharacterized protein</fullName>
    </submittedName>
</protein>
<evidence type="ECO:0000313" key="1">
    <source>
        <dbReference type="EMBL" id="KAK0628675.1"/>
    </source>
</evidence>